<dbReference type="EMBL" id="JAIWYP010000006">
    <property type="protein sequence ID" value="KAH3807654.1"/>
    <property type="molecule type" value="Genomic_DNA"/>
</dbReference>
<evidence type="ECO:0000256" key="1">
    <source>
        <dbReference type="SAM" id="MobiDB-lite"/>
    </source>
</evidence>
<dbReference type="AlphaFoldDB" id="A0A9D4FYV0"/>
<proteinExistence type="predicted"/>
<organism evidence="2 3">
    <name type="scientific">Dreissena polymorpha</name>
    <name type="common">Zebra mussel</name>
    <name type="synonym">Mytilus polymorpha</name>
    <dbReference type="NCBI Taxonomy" id="45954"/>
    <lineage>
        <taxon>Eukaryota</taxon>
        <taxon>Metazoa</taxon>
        <taxon>Spiralia</taxon>
        <taxon>Lophotrochozoa</taxon>
        <taxon>Mollusca</taxon>
        <taxon>Bivalvia</taxon>
        <taxon>Autobranchia</taxon>
        <taxon>Heteroconchia</taxon>
        <taxon>Euheterodonta</taxon>
        <taxon>Imparidentia</taxon>
        <taxon>Neoheterodontei</taxon>
        <taxon>Myida</taxon>
        <taxon>Dreissenoidea</taxon>
        <taxon>Dreissenidae</taxon>
        <taxon>Dreissena</taxon>
    </lineage>
</organism>
<evidence type="ECO:0000313" key="3">
    <source>
        <dbReference type="Proteomes" id="UP000828390"/>
    </source>
</evidence>
<sequence length="185" mass="20924">MAGAMHGDSSANPARLKAMTAKHLILRKVQIQFRSACDQIVLLNKRMEGVLFRYNAARDSANRSFRYKLRLRLAVVEGIRNMFYEYANIKAVQIVNLRRDLFGEIVEIVNDENAVGRYYGADDNSEEDDSFSESEAADDDEDLTEDDEGMSENSEDILDDDENLSEIDGSNLVNNNPDTEEMEIA</sequence>
<keyword evidence="3" id="KW-1185">Reference proteome</keyword>
<feature type="compositionally biased region" description="Acidic residues" evidence="1">
    <location>
        <begin position="123"/>
        <end position="165"/>
    </location>
</feature>
<gene>
    <name evidence="2" type="ORF">DPMN_136002</name>
</gene>
<accession>A0A9D4FYV0</accession>
<reference evidence="2" key="1">
    <citation type="journal article" date="2019" name="bioRxiv">
        <title>The Genome of the Zebra Mussel, Dreissena polymorpha: A Resource for Invasive Species Research.</title>
        <authorList>
            <person name="McCartney M.A."/>
            <person name="Auch B."/>
            <person name="Kono T."/>
            <person name="Mallez S."/>
            <person name="Zhang Y."/>
            <person name="Obille A."/>
            <person name="Becker A."/>
            <person name="Abrahante J.E."/>
            <person name="Garbe J."/>
            <person name="Badalamenti J.P."/>
            <person name="Herman A."/>
            <person name="Mangelson H."/>
            <person name="Liachko I."/>
            <person name="Sullivan S."/>
            <person name="Sone E.D."/>
            <person name="Koren S."/>
            <person name="Silverstein K.A.T."/>
            <person name="Beckman K.B."/>
            <person name="Gohl D.M."/>
        </authorList>
    </citation>
    <scope>NUCLEOTIDE SEQUENCE</scope>
    <source>
        <strain evidence="2">Duluth1</strain>
        <tissue evidence="2">Whole animal</tissue>
    </source>
</reference>
<comment type="caution">
    <text evidence="2">The sequence shown here is derived from an EMBL/GenBank/DDBJ whole genome shotgun (WGS) entry which is preliminary data.</text>
</comment>
<dbReference type="Proteomes" id="UP000828390">
    <property type="component" value="Unassembled WGS sequence"/>
</dbReference>
<name>A0A9D4FYV0_DREPO</name>
<protein>
    <submittedName>
        <fullName evidence="2">Uncharacterized protein</fullName>
    </submittedName>
</protein>
<reference evidence="2" key="2">
    <citation type="submission" date="2020-11" db="EMBL/GenBank/DDBJ databases">
        <authorList>
            <person name="McCartney M.A."/>
            <person name="Auch B."/>
            <person name="Kono T."/>
            <person name="Mallez S."/>
            <person name="Becker A."/>
            <person name="Gohl D.M."/>
            <person name="Silverstein K.A.T."/>
            <person name="Koren S."/>
            <person name="Bechman K.B."/>
            <person name="Herman A."/>
            <person name="Abrahante J.E."/>
            <person name="Garbe J."/>
        </authorList>
    </citation>
    <scope>NUCLEOTIDE SEQUENCE</scope>
    <source>
        <strain evidence="2">Duluth1</strain>
        <tissue evidence="2">Whole animal</tissue>
    </source>
</reference>
<feature type="region of interest" description="Disordered" evidence="1">
    <location>
        <begin position="119"/>
        <end position="185"/>
    </location>
</feature>
<evidence type="ECO:0000313" key="2">
    <source>
        <dbReference type="EMBL" id="KAH3807654.1"/>
    </source>
</evidence>